<evidence type="ECO:0000313" key="3">
    <source>
        <dbReference type="EMBL" id="TFK23877.1"/>
    </source>
</evidence>
<feature type="compositionally biased region" description="Polar residues" evidence="1">
    <location>
        <begin position="141"/>
        <end position="150"/>
    </location>
</feature>
<feature type="region of interest" description="Disordered" evidence="1">
    <location>
        <begin position="1"/>
        <end position="186"/>
    </location>
</feature>
<reference evidence="3 4" key="1">
    <citation type="journal article" date="2019" name="Nat. Ecol. Evol.">
        <title>Megaphylogeny resolves global patterns of mushroom evolution.</title>
        <authorList>
            <person name="Varga T."/>
            <person name="Krizsan K."/>
            <person name="Foldi C."/>
            <person name="Dima B."/>
            <person name="Sanchez-Garcia M."/>
            <person name="Sanchez-Ramirez S."/>
            <person name="Szollosi G.J."/>
            <person name="Szarkandi J.G."/>
            <person name="Papp V."/>
            <person name="Albert L."/>
            <person name="Andreopoulos W."/>
            <person name="Angelini C."/>
            <person name="Antonin V."/>
            <person name="Barry K.W."/>
            <person name="Bougher N.L."/>
            <person name="Buchanan P."/>
            <person name="Buyck B."/>
            <person name="Bense V."/>
            <person name="Catcheside P."/>
            <person name="Chovatia M."/>
            <person name="Cooper J."/>
            <person name="Damon W."/>
            <person name="Desjardin D."/>
            <person name="Finy P."/>
            <person name="Geml J."/>
            <person name="Haridas S."/>
            <person name="Hughes K."/>
            <person name="Justo A."/>
            <person name="Karasinski D."/>
            <person name="Kautmanova I."/>
            <person name="Kiss B."/>
            <person name="Kocsube S."/>
            <person name="Kotiranta H."/>
            <person name="LaButti K.M."/>
            <person name="Lechner B.E."/>
            <person name="Liimatainen K."/>
            <person name="Lipzen A."/>
            <person name="Lukacs Z."/>
            <person name="Mihaltcheva S."/>
            <person name="Morgado L.N."/>
            <person name="Niskanen T."/>
            <person name="Noordeloos M.E."/>
            <person name="Ohm R.A."/>
            <person name="Ortiz-Santana B."/>
            <person name="Ovrebo C."/>
            <person name="Racz N."/>
            <person name="Riley R."/>
            <person name="Savchenko A."/>
            <person name="Shiryaev A."/>
            <person name="Soop K."/>
            <person name="Spirin V."/>
            <person name="Szebenyi C."/>
            <person name="Tomsovsky M."/>
            <person name="Tulloss R.E."/>
            <person name="Uehling J."/>
            <person name="Grigoriev I.V."/>
            <person name="Vagvolgyi C."/>
            <person name="Papp T."/>
            <person name="Martin F.M."/>
            <person name="Miettinen O."/>
            <person name="Hibbett D.S."/>
            <person name="Nagy L.G."/>
        </authorList>
    </citation>
    <scope>NUCLEOTIDE SEQUENCE [LARGE SCALE GENOMIC DNA]</scope>
    <source>
        <strain evidence="3 4">CBS 121175</strain>
    </source>
</reference>
<keyword evidence="2" id="KW-0812">Transmembrane</keyword>
<feature type="compositionally biased region" description="Acidic residues" evidence="1">
    <location>
        <begin position="281"/>
        <end position="292"/>
    </location>
</feature>
<evidence type="ECO:0000256" key="2">
    <source>
        <dbReference type="SAM" id="Phobius"/>
    </source>
</evidence>
<dbReference type="OrthoDB" id="3057032at2759"/>
<dbReference type="Proteomes" id="UP000307440">
    <property type="component" value="Unassembled WGS sequence"/>
</dbReference>
<keyword evidence="2" id="KW-1133">Transmembrane helix</keyword>
<sequence>MSARRDSWTKNYEEVDFEVALERDRMLPSPTPTSSASMPVMSQSGATQAATFLSQSVSQPTVASSSSSSGHGHQHQRMPPPTQQDQHDPSGNSFSRSPRSSSFKAFPSSPLNPASPFSTPLPPSIPRSASTNAVATLAAGPNTSPPQAQLASPFGRPGSRQSINFSRMPSDMFNGSPYPGMPSAGSRGSMILYRRAEPGLSGTATPPLQTNHTGATDDSLLPPPPLSAFAINRASTYSTSGDSIISMGSDSKYPASVLGVTFGHGGGYGTERGLVAYAYDPEEDEESDDGEDDWLHDPEVEYPGSGKSSTSGSASSNSHGHPVKAAAAAGRTPPKQYASPLIPWRGIVNISTLALMVAALLCLFAVYPMYLHYKDQPVNARITGNARINSTGQAVEDDFDTVTGGGGPAPTDPGRTRVTQTSINDSGFNPTRRSLWPWKRNNEEWVAALPSTSYKLPYSIPPVQVPPPSERAILSDWKELIDDRTFEIDWHKAIPVSWSTETSPEYIPSIIPPPAEDYSVWDLAYSFIAPWSGALGLNLSLTLTEFPLATTEEWGMWQPSRSDAALDGSSAVSLYSSKRICVPAVNGENDVLVEVGLLVLDYRSRESQEFAARAIKATVSSRSFSFIYIRLGSFFGCPSRSMVRRSNQFRDVLVWRLDFIFFFLFGASYGCLVDCVVGAVRFTCGWVGSFASFFGLAYRAGC</sequence>
<dbReference type="AlphaFoldDB" id="A0A5C3KUA1"/>
<keyword evidence="2" id="KW-0472">Membrane</keyword>
<feature type="region of interest" description="Disordered" evidence="1">
    <location>
        <begin position="281"/>
        <end position="333"/>
    </location>
</feature>
<dbReference type="EMBL" id="ML210210">
    <property type="protein sequence ID" value="TFK23877.1"/>
    <property type="molecule type" value="Genomic_DNA"/>
</dbReference>
<name>A0A5C3KUA1_COPMA</name>
<protein>
    <submittedName>
        <fullName evidence="3">Uncharacterized protein</fullName>
    </submittedName>
</protein>
<evidence type="ECO:0000256" key="1">
    <source>
        <dbReference type="SAM" id="MobiDB-lite"/>
    </source>
</evidence>
<feature type="compositionally biased region" description="Polar residues" evidence="1">
    <location>
        <begin position="43"/>
        <end position="53"/>
    </location>
</feature>
<evidence type="ECO:0000313" key="4">
    <source>
        <dbReference type="Proteomes" id="UP000307440"/>
    </source>
</evidence>
<feature type="compositionally biased region" description="Low complexity" evidence="1">
    <location>
        <begin position="54"/>
        <end position="69"/>
    </location>
</feature>
<feature type="compositionally biased region" description="Low complexity" evidence="1">
    <location>
        <begin position="32"/>
        <end position="42"/>
    </location>
</feature>
<feature type="transmembrane region" description="Helical" evidence="2">
    <location>
        <begin position="652"/>
        <end position="670"/>
    </location>
</feature>
<feature type="compositionally biased region" description="Low complexity" evidence="1">
    <location>
        <begin position="304"/>
        <end position="320"/>
    </location>
</feature>
<feature type="transmembrane region" description="Helical" evidence="2">
    <location>
        <begin position="346"/>
        <end position="367"/>
    </location>
</feature>
<gene>
    <name evidence="3" type="ORF">FA15DRAFT_442463</name>
</gene>
<keyword evidence="4" id="KW-1185">Reference proteome</keyword>
<dbReference type="STRING" id="230819.A0A5C3KUA1"/>
<feature type="transmembrane region" description="Helical" evidence="2">
    <location>
        <begin position="676"/>
        <end position="698"/>
    </location>
</feature>
<feature type="compositionally biased region" description="Basic and acidic residues" evidence="1">
    <location>
        <begin position="1"/>
        <end position="13"/>
    </location>
</feature>
<accession>A0A5C3KUA1</accession>
<feature type="compositionally biased region" description="Low complexity" evidence="1">
    <location>
        <begin position="89"/>
        <end position="109"/>
    </location>
</feature>
<organism evidence="3 4">
    <name type="scientific">Coprinopsis marcescibilis</name>
    <name type="common">Agaric fungus</name>
    <name type="synonym">Psathyrella marcescibilis</name>
    <dbReference type="NCBI Taxonomy" id="230819"/>
    <lineage>
        <taxon>Eukaryota</taxon>
        <taxon>Fungi</taxon>
        <taxon>Dikarya</taxon>
        <taxon>Basidiomycota</taxon>
        <taxon>Agaricomycotina</taxon>
        <taxon>Agaricomycetes</taxon>
        <taxon>Agaricomycetidae</taxon>
        <taxon>Agaricales</taxon>
        <taxon>Agaricineae</taxon>
        <taxon>Psathyrellaceae</taxon>
        <taxon>Coprinopsis</taxon>
    </lineage>
</organism>
<proteinExistence type="predicted"/>